<protein>
    <recommendedName>
        <fullName evidence="2">histidine kinase</fullName>
        <ecNumber evidence="2">2.7.13.3</ecNumber>
    </recommendedName>
</protein>
<dbReference type="RefSeq" id="WP_237344605.1">
    <property type="nucleotide sequence ID" value="NZ_JABWGX010000005.1"/>
</dbReference>
<accession>A0ABU0LD80</accession>
<dbReference type="Gene3D" id="1.10.287.130">
    <property type="match status" value="1"/>
</dbReference>
<dbReference type="PROSITE" id="PS50113">
    <property type="entry name" value="PAC"/>
    <property type="match status" value="1"/>
</dbReference>
<keyword evidence="7" id="KW-0067">ATP-binding</keyword>
<dbReference type="PRINTS" id="PR00344">
    <property type="entry name" value="BCTRLSENSOR"/>
</dbReference>
<keyword evidence="13" id="KW-1185">Reference proteome</keyword>
<dbReference type="InterPro" id="IPR001610">
    <property type="entry name" value="PAC"/>
</dbReference>
<dbReference type="InterPro" id="IPR003661">
    <property type="entry name" value="HisK_dim/P_dom"/>
</dbReference>
<dbReference type="NCBIfam" id="TIGR00229">
    <property type="entry name" value="sensory_box"/>
    <property type="match status" value="2"/>
</dbReference>
<evidence type="ECO:0000313" key="13">
    <source>
        <dbReference type="Proteomes" id="UP001241747"/>
    </source>
</evidence>
<dbReference type="EC" id="2.7.13.3" evidence="2"/>
<comment type="catalytic activity">
    <reaction evidence="1">
        <text>ATP + protein L-histidine = ADP + protein N-phospho-L-histidine.</text>
        <dbReference type="EC" id="2.7.13.3"/>
    </reaction>
</comment>
<keyword evidence="3" id="KW-0597">Phosphoprotein</keyword>
<dbReference type="SUPFAM" id="SSF55874">
    <property type="entry name" value="ATPase domain of HSP90 chaperone/DNA topoisomerase II/histidine kinase"/>
    <property type="match status" value="1"/>
</dbReference>
<evidence type="ECO:0000256" key="6">
    <source>
        <dbReference type="ARBA" id="ARBA00022777"/>
    </source>
</evidence>
<dbReference type="CDD" id="cd00082">
    <property type="entry name" value="HisKA"/>
    <property type="match status" value="1"/>
</dbReference>
<dbReference type="SUPFAM" id="SSF47384">
    <property type="entry name" value="Homodimeric domain of signal transducing histidine kinase"/>
    <property type="match status" value="1"/>
</dbReference>
<feature type="domain" description="PAS" evidence="10">
    <location>
        <begin position="132"/>
        <end position="197"/>
    </location>
</feature>
<evidence type="ECO:0000259" key="9">
    <source>
        <dbReference type="PROSITE" id="PS50109"/>
    </source>
</evidence>
<dbReference type="InterPro" id="IPR000700">
    <property type="entry name" value="PAS-assoc_C"/>
</dbReference>
<dbReference type="InterPro" id="IPR013656">
    <property type="entry name" value="PAS_4"/>
</dbReference>
<dbReference type="SMART" id="SM00388">
    <property type="entry name" value="HisKA"/>
    <property type="match status" value="1"/>
</dbReference>
<evidence type="ECO:0000256" key="7">
    <source>
        <dbReference type="ARBA" id="ARBA00022840"/>
    </source>
</evidence>
<reference evidence="12 13" key="1">
    <citation type="submission" date="2023-07" db="EMBL/GenBank/DDBJ databases">
        <title>Genomic Encyclopedia of Type Strains, Phase IV (KMG-IV): sequencing the most valuable type-strain genomes for metagenomic binning, comparative biology and taxonomic classification.</title>
        <authorList>
            <person name="Goeker M."/>
        </authorList>
    </citation>
    <scope>NUCLEOTIDE SEQUENCE [LARGE SCALE GENOMIC DNA]</scope>
    <source>
        <strain evidence="12 13">DSM 3770</strain>
    </source>
</reference>
<dbReference type="PROSITE" id="PS50112">
    <property type="entry name" value="PAS"/>
    <property type="match status" value="2"/>
</dbReference>
<dbReference type="Gene3D" id="3.30.565.10">
    <property type="entry name" value="Histidine kinase-like ATPase, C-terminal domain"/>
    <property type="match status" value="1"/>
</dbReference>
<dbReference type="InterPro" id="IPR035965">
    <property type="entry name" value="PAS-like_dom_sf"/>
</dbReference>
<evidence type="ECO:0000256" key="8">
    <source>
        <dbReference type="ARBA" id="ARBA00023012"/>
    </source>
</evidence>
<keyword evidence="5" id="KW-0547">Nucleotide-binding</keyword>
<gene>
    <name evidence="12" type="ORF">QOZ94_001802</name>
</gene>
<dbReference type="Proteomes" id="UP001241747">
    <property type="component" value="Unassembled WGS sequence"/>
</dbReference>
<dbReference type="PROSITE" id="PS50109">
    <property type="entry name" value="HIS_KIN"/>
    <property type="match status" value="1"/>
</dbReference>
<name>A0ABU0LD80_XANAG</name>
<dbReference type="PANTHER" id="PTHR43065:SF10">
    <property type="entry name" value="PEROXIDE STRESS-ACTIVATED HISTIDINE KINASE MAK3"/>
    <property type="match status" value="1"/>
</dbReference>
<feature type="domain" description="PAS" evidence="10">
    <location>
        <begin position="5"/>
        <end position="79"/>
    </location>
</feature>
<dbReference type="InterPro" id="IPR000014">
    <property type="entry name" value="PAS"/>
</dbReference>
<dbReference type="Gene3D" id="3.30.450.20">
    <property type="entry name" value="PAS domain"/>
    <property type="match status" value="2"/>
</dbReference>
<dbReference type="SMART" id="SM00086">
    <property type="entry name" value="PAC"/>
    <property type="match status" value="2"/>
</dbReference>
<evidence type="ECO:0000259" key="10">
    <source>
        <dbReference type="PROSITE" id="PS50112"/>
    </source>
</evidence>
<comment type="caution">
    <text evidence="12">The sequence shown here is derived from an EMBL/GenBank/DDBJ whole genome shotgun (WGS) entry which is preliminary data.</text>
</comment>
<feature type="domain" description="Histidine kinase" evidence="9">
    <location>
        <begin position="280"/>
        <end position="494"/>
    </location>
</feature>
<dbReference type="Pfam" id="PF00512">
    <property type="entry name" value="HisKA"/>
    <property type="match status" value="1"/>
</dbReference>
<dbReference type="EMBL" id="JAUSVY010000003">
    <property type="protein sequence ID" value="MDQ0505020.1"/>
    <property type="molecule type" value="Genomic_DNA"/>
</dbReference>
<evidence type="ECO:0000313" key="12">
    <source>
        <dbReference type="EMBL" id="MDQ0505020.1"/>
    </source>
</evidence>
<proteinExistence type="predicted"/>
<evidence type="ECO:0000256" key="1">
    <source>
        <dbReference type="ARBA" id="ARBA00000085"/>
    </source>
</evidence>
<dbReference type="CDD" id="cd00130">
    <property type="entry name" value="PAS"/>
    <property type="match status" value="2"/>
</dbReference>
<keyword evidence="6 12" id="KW-0418">Kinase</keyword>
<keyword evidence="4 12" id="KW-0808">Transferase</keyword>
<dbReference type="InterPro" id="IPR036097">
    <property type="entry name" value="HisK_dim/P_sf"/>
</dbReference>
<dbReference type="Pfam" id="PF08448">
    <property type="entry name" value="PAS_4"/>
    <property type="match status" value="1"/>
</dbReference>
<dbReference type="SMART" id="SM00387">
    <property type="entry name" value="HATPase_c"/>
    <property type="match status" value="1"/>
</dbReference>
<evidence type="ECO:0000256" key="4">
    <source>
        <dbReference type="ARBA" id="ARBA00022679"/>
    </source>
</evidence>
<evidence type="ECO:0000256" key="3">
    <source>
        <dbReference type="ARBA" id="ARBA00022553"/>
    </source>
</evidence>
<evidence type="ECO:0000259" key="11">
    <source>
        <dbReference type="PROSITE" id="PS50113"/>
    </source>
</evidence>
<dbReference type="InterPro" id="IPR005467">
    <property type="entry name" value="His_kinase_dom"/>
</dbReference>
<evidence type="ECO:0000256" key="5">
    <source>
        <dbReference type="ARBA" id="ARBA00022741"/>
    </source>
</evidence>
<dbReference type="Pfam" id="PF02518">
    <property type="entry name" value="HATPase_c"/>
    <property type="match status" value="1"/>
</dbReference>
<organism evidence="12 13">
    <name type="scientific">Xanthobacter agilis</name>
    <dbReference type="NCBI Taxonomy" id="47492"/>
    <lineage>
        <taxon>Bacteria</taxon>
        <taxon>Pseudomonadati</taxon>
        <taxon>Pseudomonadota</taxon>
        <taxon>Alphaproteobacteria</taxon>
        <taxon>Hyphomicrobiales</taxon>
        <taxon>Xanthobacteraceae</taxon>
        <taxon>Xanthobacter</taxon>
    </lineage>
</organism>
<keyword evidence="8" id="KW-0902">Two-component regulatory system</keyword>
<evidence type="ECO:0000256" key="2">
    <source>
        <dbReference type="ARBA" id="ARBA00012438"/>
    </source>
</evidence>
<dbReference type="GO" id="GO:0004673">
    <property type="term" value="F:protein histidine kinase activity"/>
    <property type="evidence" value="ECO:0007669"/>
    <property type="project" value="UniProtKB-EC"/>
</dbReference>
<dbReference type="InterPro" id="IPR004358">
    <property type="entry name" value="Sig_transdc_His_kin-like_C"/>
</dbReference>
<feature type="domain" description="PAC" evidence="11">
    <location>
        <begin position="209"/>
        <end position="260"/>
    </location>
</feature>
<dbReference type="SUPFAM" id="SSF55785">
    <property type="entry name" value="PYP-like sensor domain (PAS domain)"/>
    <property type="match status" value="2"/>
</dbReference>
<sequence length="499" mass="56039">MTQLSNSHYRTAFENASDAIFIHDPEDGHILEANETSELLTGYSRSELLSMTVAGISPARTPFSLDQALRRIRRATEQGGYTFEWTIQPRGGDELPVEVNLKLITVEGRGLVLALFRDIRERKLYEERLIAREAHFRRLIQHSSDGIAIVLPNGRLRYVSPSVSTVLGYDERRATGRNVLDYIHPSDIERIRRLLRREGSQCPDADVAHHVTYRILHRDGGWRHHEATVKDLVRASEMEGILVNYRDVTERVEAERKARERERELEHVARCRSMGELASALAHELNQPFAAIGNYIGGCIHRLESGRFDPGETLTALREVNAQAERAGRIMSSILNFTRRNDPQRQQVDVNAMVRDVASFIDLKAERSDARVEYRFSATPVGTVADPILIEQVILNIAFNGIEAMAGTEPGRRILRIATDRLPRAVRISIEDNGHGLPRMNPDQIFDAFYTTKKEGLGIGLALCRTIVDSHAGHMWATSGATGTVFHVALPVAKEEGHA</sequence>
<dbReference type="PANTHER" id="PTHR43065">
    <property type="entry name" value="SENSOR HISTIDINE KINASE"/>
    <property type="match status" value="1"/>
</dbReference>
<dbReference type="InterPro" id="IPR036890">
    <property type="entry name" value="HATPase_C_sf"/>
</dbReference>
<dbReference type="SMART" id="SM00091">
    <property type="entry name" value="PAS"/>
    <property type="match status" value="2"/>
</dbReference>
<dbReference type="InterPro" id="IPR003594">
    <property type="entry name" value="HATPase_dom"/>
</dbReference>
<dbReference type="Pfam" id="PF13426">
    <property type="entry name" value="PAS_9"/>
    <property type="match status" value="1"/>
</dbReference>